<gene>
    <name evidence="7" type="ORF">WMO24_12810</name>
</gene>
<feature type="transmembrane region" description="Helical" evidence="6">
    <location>
        <begin position="167"/>
        <end position="185"/>
    </location>
</feature>
<dbReference type="InterPro" id="IPR050833">
    <property type="entry name" value="Poly_Biosynth_Transport"/>
</dbReference>
<sequence length="412" mass="45376">MRRNFLWNTFGNILYMGCQFLCGILVVRLAGEVNSGNYNIALAVTNIFVSVASYGMYSFQVSDVENKYSQSTYIASRMTTCVLATVLCMGYTLLGATLGENPYSKLQCACILLYQAYRMVESITDVYNAIDQQNERLDIVGKTYAVRGVASLAVFVAVLWVTHDMVLTLLFMVAVNVLLFFFYTLPKARPFYTCSAVTESAVLALLWECLPLAVYNVLANTTASIPKLMLEKILGETALGIYSPVTQPVLLLQVGATYLFTPFITLFAQNYAERNRRGFYKAILAVQGIVLALLPAGLLVCRYLGRWGLAVFVGAGLESYAYLLAPMVVSAVLTAMMLFYSMVLTVMRCMRGLIFANVCGIITAACISSPCIRRWELQGTTFATIGALCVQCVCLVAITLVNARRHFASEDT</sequence>
<keyword evidence="5 6" id="KW-0472">Membrane</keyword>
<reference evidence="7 8" key="1">
    <citation type="submission" date="2024-03" db="EMBL/GenBank/DDBJ databases">
        <title>Human intestinal bacterial collection.</title>
        <authorList>
            <person name="Pauvert C."/>
            <person name="Hitch T.C.A."/>
            <person name="Clavel T."/>
        </authorList>
    </citation>
    <scope>NUCLEOTIDE SEQUENCE [LARGE SCALE GENOMIC DNA]</scope>
    <source>
        <strain evidence="7 8">CLA-JM-H11</strain>
    </source>
</reference>
<evidence type="ECO:0000256" key="2">
    <source>
        <dbReference type="ARBA" id="ARBA00022475"/>
    </source>
</evidence>
<evidence type="ECO:0000256" key="5">
    <source>
        <dbReference type="ARBA" id="ARBA00023136"/>
    </source>
</evidence>
<feature type="transmembrane region" description="Helical" evidence="6">
    <location>
        <begin position="249"/>
        <end position="267"/>
    </location>
</feature>
<feature type="transmembrane region" description="Helical" evidence="6">
    <location>
        <begin position="320"/>
        <end position="340"/>
    </location>
</feature>
<dbReference type="Pfam" id="PF01943">
    <property type="entry name" value="Polysacc_synt"/>
    <property type="match status" value="1"/>
</dbReference>
<dbReference type="InterPro" id="IPR002797">
    <property type="entry name" value="Polysacc_synth"/>
</dbReference>
<feature type="transmembrane region" description="Helical" evidence="6">
    <location>
        <begin position="382"/>
        <end position="403"/>
    </location>
</feature>
<organism evidence="7 8">
    <name type="scientific">Ruthenibacterium intestinale</name>
    <dbReference type="NCBI Taxonomy" id="3133163"/>
    <lineage>
        <taxon>Bacteria</taxon>
        <taxon>Bacillati</taxon>
        <taxon>Bacillota</taxon>
        <taxon>Clostridia</taxon>
        <taxon>Eubacteriales</taxon>
        <taxon>Oscillospiraceae</taxon>
        <taxon>Ruthenibacterium</taxon>
    </lineage>
</organism>
<comment type="subcellular location">
    <subcellularLocation>
        <location evidence="1">Cell membrane</location>
        <topology evidence="1">Multi-pass membrane protein</topology>
    </subcellularLocation>
</comment>
<evidence type="ECO:0000313" key="7">
    <source>
        <dbReference type="EMBL" id="MEQ2521304.1"/>
    </source>
</evidence>
<dbReference type="PANTHER" id="PTHR30250">
    <property type="entry name" value="PST FAMILY PREDICTED COLANIC ACID TRANSPORTER"/>
    <property type="match status" value="1"/>
</dbReference>
<proteinExistence type="predicted"/>
<keyword evidence="2" id="KW-1003">Cell membrane</keyword>
<feature type="transmembrane region" description="Helical" evidence="6">
    <location>
        <begin position="38"/>
        <end position="57"/>
    </location>
</feature>
<evidence type="ECO:0000256" key="3">
    <source>
        <dbReference type="ARBA" id="ARBA00022692"/>
    </source>
</evidence>
<keyword evidence="8" id="KW-1185">Reference proteome</keyword>
<keyword evidence="4 6" id="KW-1133">Transmembrane helix</keyword>
<evidence type="ECO:0000256" key="6">
    <source>
        <dbReference type="SAM" id="Phobius"/>
    </source>
</evidence>
<dbReference type="EMBL" id="JBBMFA010000105">
    <property type="protein sequence ID" value="MEQ2521304.1"/>
    <property type="molecule type" value="Genomic_DNA"/>
</dbReference>
<evidence type="ECO:0000256" key="1">
    <source>
        <dbReference type="ARBA" id="ARBA00004651"/>
    </source>
</evidence>
<comment type="caution">
    <text evidence="7">The sequence shown here is derived from an EMBL/GenBank/DDBJ whole genome shotgun (WGS) entry which is preliminary data.</text>
</comment>
<feature type="transmembrane region" description="Helical" evidence="6">
    <location>
        <begin position="279"/>
        <end position="300"/>
    </location>
</feature>
<dbReference type="RefSeq" id="WP_349216818.1">
    <property type="nucleotide sequence ID" value="NZ_JBBMFA010000105.1"/>
</dbReference>
<dbReference type="PANTHER" id="PTHR30250:SF11">
    <property type="entry name" value="O-ANTIGEN TRANSPORTER-RELATED"/>
    <property type="match status" value="1"/>
</dbReference>
<evidence type="ECO:0000313" key="8">
    <source>
        <dbReference type="Proteomes" id="UP001477672"/>
    </source>
</evidence>
<keyword evidence="3 6" id="KW-0812">Transmembrane</keyword>
<accession>A0ABV1GHH5</accession>
<name>A0ABV1GHH5_9FIRM</name>
<feature type="transmembrane region" description="Helical" evidence="6">
    <location>
        <begin position="77"/>
        <end position="98"/>
    </location>
</feature>
<feature type="transmembrane region" description="Helical" evidence="6">
    <location>
        <begin position="352"/>
        <end position="370"/>
    </location>
</feature>
<dbReference type="Proteomes" id="UP001477672">
    <property type="component" value="Unassembled WGS sequence"/>
</dbReference>
<evidence type="ECO:0000256" key="4">
    <source>
        <dbReference type="ARBA" id="ARBA00022989"/>
    </source>
</evidence>
<feature type="transmembrane region" description="Helical" evidence="6">
    <location>
        <begin position="12"/>
        <end position="31"/>
    </location>
</feature>
<protein>
    <submittedName>
        <fullName evidence="7">Lipopolysaccharide biosynthesis protein</fullName>
    </submittedName>
</protein>
<feature type="transmembrane region" description="Helical" evidence="6">
    <location>
        <begin position="144"/>
        <end position="161"/>
    </location>
</feature>